<protein>
    <recommendedName>
        <fullName evidence="1">Helicase XPB/Ssl2 N-terminal domain-containing protein</fullName>
    </recommendedName>
</protein>
<dbReference type="RefSeq" id="WP_161700876.1">
    <property type="nucleotide sequence ID" value="NZ_JAAAMU010000010.1"/>
</dbReference>
<sequence>MNVRQITDKLSEGEIARMQAHPMWEACHPAASWPDALTDPRCTASAWHLMTAEAALTLEIIVCGPGPLAFSEEQLLQAARPGIAGATLRFGLLRLTEAGIVFAVRKGWGEKLFMLPLDSFFPWHSTIMEIHRNRDAVCTLQAVDPLTIDAIEESGYVPPFSLQLLHAMAQLEDAGMKFTSKGVLTKRTIAKGAEQLYLEDRTLTELLTPAAAPAAGNAEAAGAYPPALLFVLETAVENGWLRVKDGAFALQNDSWQEWLGEWPIRREGQLFRQLLSVVCARNTAAAACAASLCSLEAGVWYRLEEIEAGGMERQKLLAKPHASTIDAWCRLFRQLGWIENGVDQQGKAVVKWLLDARAESRMTEFRASEPVMAESNTARQREHAENADQAEAFGSGAVQLTPDGDLYVDMSCSYRDRWKLELIAARRRTDHTTVYRMDAGSIKRAGGARWTSDSIVAYLERLTQDPLPDPVRAAIKQGMNGYDDYSDPKSVVSIQPAKRSYETVPLDVYYEPALGGTYELLHDRMSEKHLFAGMEEVPSMWLKQFRSYHLSTRRDMMEQALSWRTTVKLNCEGAVTLFVPERIVDEADGMWAVCGHAQPKPETEPLTAVKLYPGMWEEMMLVLPVPPVNS</sequence>
<gene>
    <name evidence="2" type="ORF">GT003_19445</name>
</gene>
<feature type="domain" description="Helicase XPB/Ssl2 N-terminal" evidence="1">
    <location>
        <begin position="401"/>
        <end position="482"/>
    </location>
</feature>
<keyword evidence="3" id="KW-1185">Reference proteome</keyword>
<reference evidence="2 3" key="1">
    <citation type="submission" date="2020-01" db="EMBL/GenBank/DDBJ databases">
        <title>Paenibacillus soybeanensis sp. nov. isolated from the nodules of soybean (Glycine max(L.) Merr).</title>
        <authorList>
            <person name="Wang H."/>
        </authorList>
    </citation>
    <scope>NUCLEOTIDE SEQUENCE [LARGE SCALE GENOMIC DNA]</scope>
    <source>
        <strain evidence="2 3">DSM 23054</strain>
    </source>
</reference>
<dbReference type="InterPro" id="IPR032830">
    <property type="entry name" value="XPB/Ssl2_N"/>
</dbReference>
<dbReference type="Proteomes" id="UP000558113">
    <property type="component" value="Unassembled WGS sequence"/>
</dbReference>
<evidence type="ECO:0000259" key="1">
    <source>
        <dbReference type="Pfam" id="PF13625"/>
    </source>
</evidence>
<dbReference type="EMBL" id="JAAAMU010000010">
    <property type="protein sequence ID" value="NBC71175.1"/>
    <property type="molecule type" value="Genomic_DNA"/>
</dbReference>
<dbReference type="AlphaFoldDB" id="A0A7X5C2D7"/>
<comment type="caution">
    <text evidence="2">The sequence shown here is derived from an EMBL/GenBank/DDBJ whole genome shotgun (WGS) entry which is preliminary data.</text>
</comment>
<dbReference type="OrthoDB" id="2987331at2"/>
<organism evidence="2 3">
    <name type="scientific">Paenibacillus sacheonensis</name>
    <dbReference type="NCBI Taxonomy" id="742054"/>
    <lineage>
        <taxon>Bacteria</taxon>
        <taxon>Bacillati</taxon>
        <taxon>Bacillota</taxon>
        <taxon>Bacilli</taxon>
        <taxon>Bacillales</taxon>
        <taxon>Paenibacillaceae</taxon>
        <taxon>Paenibacillus</taxon>
    </lineage>
</organism>
<name>A0A7X5C2D7_9BACL</name>
<evidence type="ECO:0000313" key="2">
    <source>
        <dbReference type="EMBL" id="NBC71175.1"/>
    </source>
</evidence>
<evidence type="ECO:0000313" key="3">
    <source>
        <dbReference type="Proteomes" id="UP000558113"/>
    </source>
</evidence>
<accession>A0A7X5C2D7</accession>
<dbReference type="Pfam" id="PF13625">
    <property type="entry name" value="Helicase_C_3"/>
    <property type="match status" value="1"/>
</dbReference>
<proteinExistence type="predicted"/>